<evidence type="ECO:0000313" key="1">
    <source>
        <dbReference type="EMBL" id="MCI92160.1"/>
    </source>
</evidence>
<keyword evidence="2" id="KW-1185">Reference proteome</keyword>
<organism evidence="1 2">
    <name type="scientific">Trifolium medium</name>
    <dbReference type="NCBI Taxonomy" id="97028"/>
    <lineage>
        <taxon>Eukaryota</taxon>
        <taxon>Viridiplantae</taxon>
        <taxon>Streptophyta</taxon>
        <taxon>Embryophyta</taxon>
        <taxon>Tracheophyta</taxon>
        <taxon>Spermatophyta</taxon>
        <taxon>Magnoliopsida</taxon>
        <taxon>eudicotyledons</taxon>
        <taxon>Gunneridae</taxon>
        <taxon>Pentapetalae</taxon>
        <taxon>rosids</taxon>
        <taxon>fabids</taxon>
        <taxon>Fabales</taxon>
        <taxon>Fabaceae</taxon>
        <taxon>Papilionoideae</taxon>
        <taxon>50 kb inversion clade</taxon>
        <taxon>NPAAA clade</taxon>
        <taxon>Hologalegina</taxon>
        <taxon>IRL clade</taxon>
        <taxon>Trifolieae</taxon>
        <taxon>Trifolium</taxon>
    </lineage>
</organism>
<sequence>MIADLIVLGTKGPKGIRVEGSRLASSVGRKDIMP</sequence>
<feature type="non-terminal residue" evidence="1">
    <location>
        <position position="34"/>
    </location>
</feature>
<dbReference type="EMBL" id="LXQA011292444">
    <property type="protein sequence ID" value="MCI92160.1"/>
    <property type="molecule type" value="Genomic_DNA"/>
</dbReference>
<name>A0A392W0B7_9FABA</name>
<comment type="caution">
    <text evidence="1">The sequence shown here is derived from an EMBL/GenBank/DDBJ whole genome shotgun (WGS) entry which is preliminary data.</text>
</comment>
<protein>
    <submittedName>
        <fullName evidence="1">Uncharacterized protein</fullName>
    </submittedName>
</protein>
<proteinExistence type="predicted"/>
<dbReference type="Proteomes" id="UP000265520">
    <property type="component" value="Unassembled WGS sequence"/>
</dbReference>
<accession>A0A392W0B7</accession>
<reference evidence="1 2" key="1">
    <citation type="journal article" date="2018" name="Front. Plant Sci.">
        <title>Red Clover (Trifolium pratense) and Zigzag Clover (T. medium) - A Picture of Genomic Similarities and Differences.</title>
        <authorList>
            <person name="Dluhosova J."/>
            <person name="Istvanek J."/>
            <person name="Nedelnik J."/>
            <person name="Repkova J."/>
        </authorList>
    </citation>
    <scope>NUCLEOTIDE SEQUENCE [LARGE SCALE GENOMIC DNA]</scope>
    <source>
        <strain evidence="2">cv. 10/8</strain>
        <tissue evidence="1">Leaf</tissue>
    </source>
</reference>
<evidence type="ECO:0000313" key="2">
    <source>
        <dbReference type="Proteomes" id="UP000265520"/>
    </source>
</evidence>
<dbReference type="AlphaFoldDB" id="A0A392W0B7"/>